<proteinExistence type="inferred from homology"/>
<evidence type="ECO:0000259" key="2">
    <source>
        <dbReference type="Pfam" id="PF00156"/>
    </source>
</evidence>
<dbReference type="PANTHER" id="PTHR47505">
    <property type="entry name" value="DNA UTILIZATION PROTEIN YHGH"/>
    <property type="match status" value="1"/>
</dbReference>
<gene>
    <name evidence="3" type="ordered locus">aq_2059</name>
</gene>
<reference evidence="3 4" key="1">
    <citation type="journal article" date="1998" name="Nature">
        <title>The complete genome of the hyperthermophilic bacterium Aquifex aeolicus.</title>
        <authorList>
            <person name="Deckert G."/>
            <person name="Warren P.V."/>
            <person name="Gaasterland T."/>
            <person name="Young W.G."/>
            <person name="Lenox A.L."/>
            <person name="Graham D.E."/>
            <person name="Overbeek R."/>
            <person name="Snead M.A."/>
            <person name="Keller M."/>
            <person name="Aujay M."/>
            <person name="Huber R."/>
            <person name="Feldman R.A."/>
            <person name="Short J.M."/>
            <person name="Olson G.J."/>
            <person name="Swanson R.V."/>
        </authorList>
    </citation>
    <scope>NUCLEOTIDE SEQUENCE [LARGE SCALE GENOMIC DNA]</scope>
    <source>
        <strain evidence="3 4">VF5</strain>
    </source>
</reference>
<dbReference type="EnsemblBacteria" id="AAC07809">
    <property type="protein sequence ID" value="AAC07809"/>
    <property type="gene ID" value="aq_2059"/>
</dbReference>
<dbReference type="HOGENOM" id="CLU_054549_1_0_0"/>
<dbReference type="Pfam" id="PF00156">
    <property type="entry name" value="Pribosyltran"/>
    <property type="match status" value="1"/>
</dbReference>
<dbReference type="RefSeq" id="WP_010881347.1">
    <property type="nucleotide sequence ID" value="NC_000918.1"/>
</dbReference>
<dbReference type="STRING" id="224324.aq_2059"/>
<dbReference type="CDD" id="cd06223">
    <property type="entry name" value="PRTases_typeI"/>
    <property type="match status" value="1"/>
</dbReference>
<feature type="domain" description="Phosphoribosyltransferase" evidence="2">
    <location>
        <begin position="123"/>
        <end position="212"/>
    </location>
</feature>
<keyword evidence="4" id="KW-1185">Reference proteome</keyword>
<dbReference type="InterPro" id="IPR000836">
    <property type="entry name" value="PRTase_dom"/>
</dbReference>
<dbReference type="AlphaFoldDB" id="O67842"/>
<dbReference type="InterPro" id="IPR051910">
    <property type="entry name" value="ComF/GntX_DNA_util-trans"/>
</dbReference>
<dbReference type="InterPro" id="IPR029057">
    <property type="entry name" value="PRTase-like"/>
</dbReference>
<dbReference type="KEGG" id="aae:aq_2059"/>
<comment type="similarity">
    <text evidence="1">Belongs to the ComF/GntX family.</text>
</comment>
<name>O67842_AQUAE</name>
<sequence>MKLLGRLLDLLFLSENTCKVCQKPFKPKDQGFICEECIESIKPHEFFEDLPEISYLEDYEFFGKYEGVLREAILFYKFNSVKPFSKIFAEKIKTHFYEYLERVKPDLVTFVPVHFFRWWTRGFDHNEEIMKHLGVAYEKVIRRVKYARPLAKYKASKRERLLKGAYKVRGNVKGKRVLVFDDILTTGSTAKSVSKTLLESGAKEVYFYFLCKD</sequence>
<dbReference type="Proteomes" id="UP000000798">
    <property type="component" value="Chromosome"/>
</dbReference>
<dbReference type="SUPFAM" id="SSF53271">
    <property type="entry name" value="PRTase-like"/>
    <property type="match status" value="1"/>
</dbReference>
<evidence type="ECO:0000256" key="1">
    <source>
        <dbReference type="ARBA" id="ARBA00008007"/>
    </source>
</evidence>
<accession>O67842</accession>
<organism evidence="3 4">
    <name type="scientific">Aquifex aeolicus (strain VF5)</name>
    <dbReference type="NCBI Taxonomy" id="224324"/>
    <lineage>
        <taxon>Bacteria</taxon>
        <taxon>Pseudomonadati</taxon>
        <taxon>Aquificota</taxon>
        <taxon>Aquificia</taxon>
        <taxon>Aquificales</taxon>
        <taxon>Aquificaceae</taxon>
        <taxon>Aquifex</taxon>
    </lineage>
</organism>
<evidence type="ECO:0000313" key="3">
    <source>
        <dbReference type="EMBL" id="AAC07809.1"/>
    </source>
</evidence>
<protein>
    <recommendedName>
        <fullName evidence="2">Phosphoribosyltransferase domain-containing protein</fullName>
    </recommendedName>
</protein>
<evidence type="ECO:0000313" key="4">
    <source>
        <dbReference type="Proteomes" id="UP000000798"/>
    </source>
</evidence>
<dbReference type="Gene3D" id="3.40.50.2020">
    <property type="match status" value="1"/>
</dbReference>
<dbReference type="eggNOG" id="COG1040">
    <property type="taxonomic scope" value="Bacteria"/>
</dbReference>
<dbReference type="PANTHER" id="PTHR47505:SF1">
    <property type="entry name" value="DNA UTILIZATION PROTEIN YHGH"/>
    <property type="match status" value="1"/>
</dbReference>
<dbReference type="InParanoid" id="O67842"/>
<dbReference type="OrthoDB" id="9779910at2"/>
<dbReference type="EMBL" id="AE000657">
    <property type="protein sequence ID" value="AAC07809.1"/>
    <property type="molecule type" value="Genomic_DNA"/>
</dbReference>
<dbReference type="PIR" id="F70476">
    <property type="entry name" value="F70476"/>
</dbReference>